<accession>A0AAD9J369</accession>
<feature type="compositionally biased region" description="Polar residues" evidence="18">
    <location>
        <begin position="301"/>
        <end position="332"/>
    </location>
</feature>
<dbReference type="PANTHER" id="PTHR16528:SF2">
    <property type="entry name" value="GOLGI-ASSOCIATED PDZ AND COILED-COIL MOTIF-CONTAINING PROTEIN"/>
    <property type="match status" value="1"/>
</dbReference>
<evidence type="ECO:0000256" key="2">
    <source>
        <dbReference type="ARBA" id="ARBA00004279"/>
    </source>
</evidence>
<evidence type="ECO:0000256" key="12">
    <source>
        <dbReference type="ARBA" id="ARBA00023273"/>
    </source>
</evidence>
<dbReference type="GO" id="GO:0030140">
    <property type="term" value="C:trans-Golgi network transport vesicle"/>
    <property type="evidence" value="ECO:0007669"/>
    <property type="project" value="TreeGrafter"/>
</dbReference>
<dbReference type="GO" id="GO:0000139">
    <property type="term" value="C:Golgi membrane"/>
    <property type="evidence" value="ECO:0007669"/>
    <property type="project" value="UniProtKB-SubCell"/>
</dbReference>
<name>A0AAD9J369_9ANNE</name>
<evidence type="ECO:0000256" key="1">
    <source>
        <dbReference type="ARBA" id="ARBA00004198"/>
    </source>
</evidence>
<dbReference type="Pfam" id="PF00595">
    <property type="entry name" value="PDZ"/>
    <property type="match status" value="1"/>
</dbReference>
<keyword evidence="11" id="KW-0472">Membrane</keyword>
<evidence type="ECO:0000256" key="16">
    <source>
        <dbReference type="ARBA" id="ARBA00083668"/>
    </source>
</evidence>
<dbReference type="GO" id="GO:0014069">
    <property type="term" value="C:postsynaptic density"/>
    <property type="evidence" value="ECO:0007669"/>
    <property type="project" value="UniProtKB-SubCell"/>
</dbReference>
<dbReference type="InterPro" id="IPR036034">
    <property type="entry name" value="PDZ_sf"/>
</dbReference>
<evidence type="ECO:0000256" key="17">
    <source>
        <dbReference type="SAM" id="Coils"/>
    </source>
</evidence>
<dbReference type="PROSITE" id="PS50106">
    <property type="entry name" value="PDZ"/>
    <property type="match status" value="1"/>
</dbReference>
<keyword evidence="21" id="KW-1185">Reference proteome</keyword>
<feature type="region of interest" description="Disordered" evidence="18">
    <location>
        <begin position="250"/>
        <end position="375"/>
    </location>
</feature>
<dbReference type="Gene3D" id="2.30.42.10">
    <property type="match status" value="1"/>
</dbReference>
<reference evidence="20" key="1">
    <citation type="journal article" date="2023" name="Mol. Biol. Evol.">
        <title>Third-Generation Sequencing Reveals the Adaptive Role of the Epigenome in Three Deep-Sea Polychaetes.</title>
        <authorList>
            <person name="Perez M."/>
            <person name="Aroh O."/>
            <person name="Sun Y."/>
            <person name="Lan Y."/>
            <person name="Juniper S.K."/>
            <person name="Young C.R."/>
            <person name="Angers B."/>
            <person name="Qian P.Y."/>
        </authorList>
    </citation>
    <scope>NUCLEOTIDE SEQUENCE</scope>
    <source>
        <strain evidence="20">P08H-3</strain>
    </source>
</reference>
<dbReference type="GO" id="GO:0015031">
    <property type="term" value="P:protein transport"/>
    <property type="evidence" value="ECO:0007669"/>
    <property type="project" value="UniProtKB-KW"/>
</dbReference>
<keyword evidence="7" id="KW-0653">Protein transport</keyword>
<sequence length="375" mass="41454">MELSVKEEEIDKRRDEGISAAHMEAELKELRKENSELKQYILALQGEVYGARLAAKYLDKELAGRIQQIQLLGRDMKGAEHDKLWNQLEAEIHLHRHKTVIRACRGRTNRRKRLPIPPGHDFVSLKKRQGVGDIRKVRLHKGPEEGLGMSITGGKEHGVPILISEIHEGQPAERCKALFIGDAILSVNNIDLRNAKHGEAVQILSQQQGDIEMEVVFVAPDEDSDDENHEYEDENGFRYRIYDEDVISETSTTSHMSTQHHNGTVDGVAHSNGPINSQNAMTVSPHNDYMQHPPGGHHMSDSPSSKPEPLSQNSNGNADAANISQVEPSASDTAEVDAAEALPVSRTTEDPPPDPEQNNRAEEAQSSGGAEKNAN</sequence>
<dbReference type="SUPFAM" id="SSF50156">
    <property type="entry name" value="PDZ domain-like"/>
    <property type="match status" value="1"/>
</dbReference>
<dbReference type="PANTHER" id="PTHR16528">
    <property type="entry name" value="GOLGI-ASSOCIATED PDZ AND COILED-COIL MOTIF-CONTAINING"/>
    <property type="match status" value="1"/>
</dbReference>
<gene>
    <name evidence="20" type="ORF">LSH36_698g01042</name>
</gene>
<evidence type="ECO:0000256" key="6">
    <source>
        <dbReference type="ARBA" id="ARBA00022490"/>
    </source>
</evidence>
<dbReference type="EMBL" id="JAODUP010000698">
    <property type="protein sequence ID" value="KAK2145161.1"/>
    <property type="molecule type" value="Genomic_DNA"/>
</dbReference>
<dbReference type="AlphaFoldDB" id="A0AAD9J369"/>
<dbReference type="GO" id="GO:0042802">
    <property type="term" value="F:identical protein binding"/>
    <property type="evidence" value="ECO:0007669"/>
    <property type="project" value="UniProtKB-ARBA"/>
</dbReference>
<dbReference type="Proteomes" id="UP001208570">
    <property type="component" value="Unassembled WGS sequence"/>
</dbReference>
<evidence type="ECO:0000256" key="11">
    <source>
        <dbReference type="ARBA" id="ARBA00023136"/>
    </source>
</evidence>
<dbReference type="GO" id="GO:0044325">
    <property type="term" value="F:transmembrane transporter binding"/>
    <property type="evidence" value="ECO:0007669"/>
    <property type="project" value="TreeGrafter"/>
</dbReference>
<evidence type="ECO:0000256" key="8">
    <source>
        <dbReference type="ARBA" id="ARBA00023018"/>
    </source>
</evidence>
<comment type="subcellular location">
    <subcellularLocation>
        <location evidence="2">Cell projection</location>
        <location evidence="2">Dendrite</location>
    </subcellularLocation>
    <subcellularLocation>
        <location evidence="4">Cytoplasm</location>
    </subcellularLocation>
    <subcellularLocation>
        <location evidence="3">Golgi apparatus membrane</location>
        <topology evidence="3">Peripheral membrane protein</topology>
    </subcellularLocation>
    <subcellularLocation>
        <location evidence="1">Golgi apparatus</location>
        <location evidence="1">trans-Golgi network membrane</location>
    </subcellularLocation>
    <subcellularLocation>
        <location evidence="13">Postsynaptic density</location>
    </subcellularLocation>
</comment>
<dbReference type="InterPro" id="IPR001478">
    <property type="entry name" value="PDZ"/>
</dbReference>
<evidence type="ECO:0000256" key="7">
    <source>
        <dbReference type="ARBA" id="ARBA00022927"/>
    </source>
</evidence>
<evidence type="ECO:0000259" key="19">
    <source>
        <dbReference type="PROSITE" id="PS50106"/>
    </source>
</evidence>
<dbReference type="InterPro" id="IPR038879">
    <property type="entry name" value="GOPC"/>
</dbReference>
<protein>
    <recommendedName>
        <fullName evidence="14">Golgi-associated PDZ and coiled-coil motif-containing protein</fullName>
    </recommendedName>
    <alternativeName>
        <fullName evidence="15">CFTR-associated ligand</fullName>
    </alternativeName>
    <alternativeName>
        <fullName evidence="16">PDZ protein interacting specifically with TC10</fullName>
    </alternativeName>
</protein>
<keyword evidence="12" id="KW-0966">Cell projection</keyword>
<evidence type="ECO:0000256" key="18">
    <source>
        <dbReference type="SAM" id="MobiDB-lite"/>
    </source>
</evidence>
<proteinExistence type="predicted"/>
<feature type="compositionally biased region" description="Low complexity" evidence="18">
    <location>
        <begin position="250"/>
        <end position="261"/>
    </location>
</feature>
<dbReference type="GO" id="GO:0005886">
    <property type="term" value="C:plasma membrane"/>
    <property type="evidence" value="ECO:0007669"/>
    <property type="project" value="UniProtKB-ARBA"/>
</dbReference>
<dbReference type="SMART" id="SM00228">
    <property type="entry name" value="PDZ"/>
    <property type="match status" value="1"/>
</dbReference>
<evidence type="ECO:0000256" key="14">
    <source>
        <dbReference type="ARBA" id="ARBA00072943"/>
    </source>
</evidence>
<comment type="caution">
    <text evidence="20">The sequence shown here is derived from an EMBL/GenBank/DDBJ whole genome shotgun (WGS) entry which is preliminary data.</text>
</comment>
<dbReference type="GO" id="GO:0030425">
    <property type="term" value="C:dendrite"/>
    <property type="evidence" value="ECO:0007669"/>
    <property type="project" value="UniProtKB-SubCell"/>
</dbReference>
<organism evidence="20 21">
    <name type="scientific">Paralvinella palmiformis</name>
    <dbReference type="NCBI Taxonomy" id="53620"/>
    <lineage>
        <taxon>Eukaryota</taxon>
        <taxon>Metazoa</taxon>
        <taxon>Spiralia</taxon>
        <taxon>Lophotrochozoa</taxon>
        <taxon>Annelida</taxon>
        <taxon>Polychaeta</taxon>
        <taxon>Sedentaria</taxon>
        <taxon>Canalipalpata</taxon>
        <taxon>Terebellida</taxon>
        <taxon>Terebelliformia</taxon>
        <taxon>Alvinellidae</taxon>
        <taxon>Paralvinella</taxon>
    </lineage>
</organism>
<feature type="coiled-coil region" evidence="17">
    <location>
        <begin position="20"/>
        <end position="47"/>
    </location>
</feature>
<dbReference type="FunFam" id="2.30.42.10:FF:000067">
    <property type="entry name" value="Golgi-associated PDZ and coiled-coil motif-containing protein-like"/>
    <property type="match status" value="1"/>
</dbReference>
<keyword evidence="8" id="KW-0770">Synapse</keyword>
<keyword evidence="9" id="KW-0333">Golgi apparatus</keyword>
<evidence type="ECO:0000313" key="20">
    <source>
        <dbReference type="EMBL" id="KAK2145161.1"/>
    </source>
</evidence>
<evidence type="ECO:0000256" key="15">
    <source>
        <dbReference type="ARBA" id="ARBA00081191"/>
    </source>
</evidence>
<evidence type="ECO:0000256" key="10">
    <source>
        <dbReference type="ARBA" id="ARBA00023054"/>
    </source>
</evidence>
<keyword evidence="6" id="KW-0963">Cytoplasm</keyword>
<dbReference type="GO" id="GO:2000009">
    <property type="term" value="P:negative regulation of protein localization to cell surface"/>
    <property type="evidence" value="ECO:0007669"/>
    <property type="project" value="TreeGrafter"/>
</dbReference>
<evidence type="ECO:0000256" key="4">
    <source>
        <dbReference type="ARBA" id="ARBA00004496"/>
    </source>
</evidence>
<evidence type="ECO:0000256" key="5">
    <source>
        <dbReference type="ARBA" id="ARBA00022448"/>
    </source>
</evidence>
<evidence type="ECO:0000313" key="21">
    <source>
        <dbReference type="Proteomes" id="UP001208570"/>
    </source>
</evidence>
<evidence type="ECO:0000256" key="3">
    <source>
        <dbReference type="ARBA" id="ARBA00004395"/>
    </source>
</evidence>
<keyword evidence="10 17" id="KW-0175">Coiled coil</keyword>
<evidence type="ECO:0000256" key="13">
    <source>
        <dbReference type="ARBA" id="ARBA00034105"/>
    </source>
</evidence>
<feature type="domain" description="PDZ" evidence="19">
    <location>
        <begin position="136"/>
        <end position="219"/>
    </location>
</feature>
<keyword evidence="5" id="KW-0813">Transport</keyword>
<feature type="compositionally biased region" description="Polar residues" evidence="18">
    <location>
        <begin position="273"/>
        <end position="285"/>
    </location>
</feature>
<evidence type="ECO:0000256" key="9">
    <source>
        <dbReference type="ARBA" id="ARBA00023034"/>
    </source>
</evidence>
<dbReference type="CDD" id="cd06800">
    <property type="entry name" value="PDZ_GOPC-like"/>
    <property type="match status" value="1"/>
</dbReference>